<proteinExistence type="predicted"/>
<evidence type="ECO:0000256" key="1">
    <source>
        <dbReference type="SAM" id="MobiDB-lite"/>
    </source>
</evidence>
<feature type="domain" description="F-box" evidence="2">
    <location>
        <begin position="108"/>
        <end position="183"/>
    </location>
</feature>
<dbReference type="PANTHER" id="PTHR42085:SF2">
    <property type="entry name" value="F-BOX DOMAIN-CONTAINING PROTEIN"/>
    <property type="match status" value="1"/>
</dbReference>
<sequence>MPRKGGRGRRDISTSTAPTSDHDHDNTTPNSLPIECVSARDGLKTPPTLPGKIKIGRDERTPGRSHQLPPPVRKRKSSALSPDVTTHRKRVRASQMNHHQKDLRRNKEEKRFPFLRLPSEIRNMIYREALRIMGDLEKRHRHENAQNPWGRIILYLPLTQACQQVRAEFRPLWMDRFAVYQAEVTSYIGSFLKRPTYDSSVNSQDMYTSTRGTFVLSAGCRDVPGDLLSLVQLRMACPEYKLKFNVRTASASELQSAIRRIVLNTNPTWRKDVMEGKITGIRVEGKWELPPDWSPRDMGPHIQIYLPRTYYRSLTFLVRGFLLADLSLIFLRNSDLKEADDELLEKIKAYQAQKRLSKA</sequence>
<dbReference type="Proteomes" id="UP000799324">
    <property type="component" value="Unassembled WGS sequence"/>
</dbReference>
<evidence type="ECO:0000313" key="4">
    <source>
        <dbReference type="Proteomes" id="UP000799324"/>
    </source>
</evidence>
<dbReference type="InterPro" id="IPR038883">
    <property type="entry name" value="AN11006-like"/>
</dbReference>
<gene>
    <name evidence="3" type="ORF">K491DRAFT_719612</name>
</gene>
<dbReference type="InterPro" id="IPR001810">
    <property type="entry name" value="F-box_dom"/>
</dbReference>
<name>A0A6A6SZM4_9PLEO</name>
<evidence type="ECO:0000259" key="2">
    <source>
        <dbReference type="Pfam" id="PF13013"/>
    </source>
</evidence>
<accession>A0A6A6SZM4</accession>
<dbReference type="OrthoDB" id="3801367at2759"/>
<dbReference type="AlphaFoldDB" id="A0A6A6SZM4"/>
<feature type="region of interest" description="Disordered" evidence="1">
    <location>
        <begin position="1"/>
        <end position="104"/>
    </location>
</feature>
<protein>
    <recommendedName>
        <fullName evidence="2">F-box domain-containing protein</fullName>
    </recommendedName>
</protein>
<reference evidence="3" key="1">
    <citation type="journal article" date="2020" name="Stud. Mycol.">
        <title>101 Dothideomycetes genomes: a test case for predicting lifestyles and emergence of pathogens.</title>
        <authorList>
            <person name="Haridas S."/>
            <person name="Albert R."/>
            <person name="Binder M."/>
            <person name="Bloem J."/>
            <person name="Labutti K."/>
            <person name="Salamov A."/>
            <person name="Andreopoulos B."/>
            <person name="Baker S."/>
            <person name="Barry K."/>
            <person name="Bills G."/>
            <person name="Bluhm B."/>
            <person name="Cannon C."/>
            <person name="Castanera R."/>
            <person name="Culley D."/>
            <person name="Daum C."/>
            <person name="Ezra D."/>
            <person name="Gonzalez J."/>
            <person name="Henrissat B."/>
            <person name="Kuo A."/>
            <person name="Liang C."/>
            <person name="Lipzen A."/>
            <person name="Lutzoni F."/>
            <person name="Magnuson J."/>
            <person name="Mondo S."/>
            <person name="Nolan M."/>
            <person name="Ohm R."/>
            <person name="Pangilinan J."/>
            <person name="Park H.-J."/>
            <person name="Ramirez L."/>
            <person name="Alfaro M."/>
            <person name="Sun H."/>
            <person name="Tritt A."/>
            <person name="Yoshinaga Y."/>
            <person name="Zwiers L.-H."/>
            <person name="Turgeon B."/>
            <person name="Goodwin S."/>
            <person name="Spatafora J."/>
            <person name="Crous P."/>
            <person name="Grigoriev I."/>
        </authorList>
    </citation>
    <scope>NUCLEOTIDE SEQUENCE</scope>
    <source>
        <strain evidence="3">CBS 122681</strain>
    </source>
</reference>
<keyword evidence="4" id="KW-1185">Reference proteome</keyword>
<dbReference type="EMBL" id="MU004419">
    <property type="protein sequence ID" value="KAF2651724.1"/>
    <property type="molecule type" value="Genomic_DNA"/>
</dbReference>
<dbReference type="Pfam" id="PF13013">
    <property type="entry name" value="F-box-like_2"/>
    <property type="match status" value="1"/>
</dbReference>
<dbReference type="PANTHER" id="PTHR42085">
    <property type="entry name" value="F-BOX DOMAIN-CONTAINING PROTEIN"/>
    <property type="match status" value="1"/>
</dbReference>
<evidence type="ECO:0000313" key="3">
    <source>
        <dbReference type="EMBL" id="KAF2651724.1"/>
    </source>
</evidence>
<organism evidence="3 4">
    <name type="scientific">Lophiostoma macrostomum CBS 122681</name>
    <dbReference type="NCBI Taxonomy" id="1314788"/>
    <lineage>
        <taxon>Eukaryota</taxon>
        <taxon>Fungi</taxon>
        <taxon>Dikarya</taxon>
        <taxon>Ascomycota</taxon>
        <taxon>Pezizomycotina</taxon>
        <taxon>Dothideomycetes</taxon>
        <taxon>Pleosporomycetidae</taxon>
        <taxon>Pleosporales</taxon>
        <taxon>Lophiostomataceae</taxon>
        <taxon>Lophiostoma</taxon>
    </lineage>
</organism>